<comment type="caution">
    <text evidence="1">The sequence shown here is derived from an EMBL/GenBank/DDBJ whole genome shotgun (WGS) entry which is preliminary data.</text>
</comment>
<evidence type="ECO:0000313" key="1">
    <source>
        <dbReference type="EMBL" id="TXC65947.1"/>
    </source>
</evidence>
<reference evidence="1 2" key="1">
    <citation type="submission" date="2019-08" db="EMBL/GenBank/DDBJ databases">
        <authorList>
            <person name="Khan S.A."/>
            <person name="Jeon C.O."/>
            <person name="Jeong S.E."/>
        </authorList>
    </citation>
    <scope>NUCLEOTIDE SEQUENCE [LARGE SCALE GENOMIC DNA]</scope>
    <source>
        <strain evidence="2">IMCC1728</strain>
    </source>
</reference>
<sequence>MRPMPAVPTSRQRPAAPAAAETLLDRYVHQLAELTGMVSCCVFELSSGRPLAHAGASPGADDLAGHGTELLASIAGTCRAMGLGHAIPDAAITLGAHHLLLRAVPKHPGLALHAVLDKTHANLTLARLQVQRMDAIFDEPAPPA</sequence>
<evidence type="ECO:0000313" key="2">
    <source>
        <dbReference type="Proteomes" id="UP000321832"/>
    </source>
</evidence>
<dbReference type="AlphaFoldDB" id="A0A5C6TZC5"/>
<evidence type="ECO:0008006" key="3">
    <source>
        <dbReference type="Google" id="ProtNLM"/>
    </source>
</evidence>
<organism evidence="1 2">
    <name type="scientific">Piscinibacter aquaticus</name>
    <dbReference type="NCBI Taxonomy" id="392597"/>
    <lineage>
        <taxon>Bacteria</taxon>
        <taxon>Pseudomonadati</taxon>
        <taxon>Pseudomonadota</taxon>
        <taxon>Betaproteobacteria</taxon>
        <taxon>Burkholderiales</taxon>
        <taxon>Sphaerotilaceae</taxon>
        <taxon>Piscinibacter</taxon>
    </lineage>
</organism>
<dbReference type="Proteomes" id="UP000321832">
    <property type="component" value="Unassembled WGS sequence"/>
</dbReference>
<name>A0A5C6TZC5_9BURK</name>
<gene>
    <name evidence="1" type="ORF">FSC37_08290</name>
</gene>
<proteinExistence type="predicted"/>
<keyword evidence="2" id="KW-1185">Reference proteome</keyword>
<accession>A0A5C6TZC5</accession>
<dbReference type="EMBL" id="VOPW01000001">
    <property type="protein sequence ID" value="TXC65947.1"/>
    <property type="molecule type" value="Genomic_DNA"/>
</dbReference>
<protein>
    <recommendedName>
        <fullName evidence="3">Roadblock/LC7 domain-containing protein</fullName>
    </recommendedName>
</protein>